<evidence type="ECO:0000313" key="2">
    <source>
        <dbReference type="Proteomes" id="UP001150942"/>
    </source>
</evidence>
<dbReference type="AlphaFoldDB" id="A0A9W9JBT4"/>
<accession>A0A9W9JBT4</accession>
<gene>
    <name evidence="1" type="ORF">N7449_009509</name>
</gene>
<protein>
    <submittedName>
        <fullName evidence="1">Uncharacterized protein</fullName>
    </submittedName>
</protein>
<name>A0A9W9JBT4_9EURO</name>
<evidence type="ECO:0000313" key="1">
    <source>
        <dbReference type="EMBL" id="KAJ5193367.1"/>
    </source>
</evidence>
<dbReference type="Proteomes" id="UP001150942">
    <property type="component" value="Unassembled WGS sequence"/>
</dbReference>
<proteinExistence type="predicted"/>
<reference evidence="1" key="1">
    <citation type="submission" date="2022-11" db="EMBL/GenBank/DDBJ databases">
        <authorList>
            <person name="Petersen C."/>
        </authorList>
    </citation>
    <scope>NUCLEOTIDE SEQUENCE</scope>
    <source>
        <strain evidence="1">IBT 20477</strain>
    </source>
</reference>
<reference evidence="1" key="2">
    <citation type="journal article" date="2023" name="IMA Fungus">
        <title>Comparative genomic study of the Penicillium genus elucidates a diverse pangenome and 15 lateral gene transfer events.</title>
        <authorList>
            <person name="Petersen C."/>
            <person name="Sorensen T."/>
            <person name="Nielsen M.R."/>
            <person name="Sondergaard T.E."/>
            <person name="Sorensen J.L."/>
            <person name="Fitzpatrick D.A."/>
            <person name="Frisvad J.C."/>
            <person name="Nielsen K.L."/>
        </authorList>
    </citation>
    <scope>NUCLEOTIDE SEQUENCE</scope>
    <source>
        <strain evidence="1">IBT 20477</strain>
    </source>
</reference>
<organism evidence="1 2">
    <name type="scientific">Penicillium cf. viridicatum</name>
    <dbReference type="NCBI Taxonomy" id="2972119"/>
    <lineage>
        <taxon>Eukaryota</taxon>
        <taxon>Fungi</taxon>
        <taxon>Dikarya</taxon>
        <taxon>Ascomycota</taxon>
        <taxon>Pezizomycotina</taxon>
        <taxon>Eurotiomycetes</taxon>
        <taxon>Eurotiomycetidae</taxon>
        <taxon>Eurotiales</taxon>
        <taxon>Aspergillaceae</taxon>
        <taxon>Penicillium</taxon>
    </lineage>
</organism>
<sequence length="86" mass="9824">MEYLTETMRNVRLGDLSEDPEQFLFSPQADSGSAPTALDEIRRYLFRVASPLSSGTTDEIWVCSESAYQNRNFFTEDIFFGLNAEK</sequence>
<comment type="caution">
    <text evidence="1">The sequence shown here is derived from an EMBL/GenBank/DDBJ whole genome shotgun (WGS) entry which is preliminary data.</text>
</comment>
<dbReference type="EMBL" id="JAPQKQ010000006">
    <property type="protein sequence ID" value="KAJ5193367.1"/>
    <property type="molecule type" value="Genomic_DNA"/>
</dbReference>
<keyword evidence="2" id="KW-1185">Reference proteome</keyword>
<dbReference type="OrthoDB" id="4152607at2759"/>